<dbReference type="EMBL" id="DS469605">
    <property type="protein sequence ID" value="EDO39537.1"/>
    <property type="molecule type" value="Genomic_DNA"/>
</dbReference>
<dbReference type="InterPro" id="IPR018000">
    <property type="entry name" value="Neurotransmitter_ion_chnl_CS"/>
</dbReference>
<dbReference type="GO" id="GO:1902495">
    <property type="term" value="C:transmembrane transporter complex"/>
    <property type="evidence" value="ECO:0000318"/>
    <property type="project" value="GO_Central"/>
</dbReference>
<dbReference type="CDD" id="cd18997">
    <property type="entry name" value="LGIC_ECD_nAChR"/>
    <property type="match status" value="1"/>
</dbReference>
<proteinExistence type="inferred from homology"/>
<dbReference type="PhylomeDB" id="A7S9T8"/>
<feature type="transmembrane region" description="Helical" evidence="6">
    <location>
        <begin position="368"/>
        <end position="387"/>
    </location>
</feature>
<dbReference type="InterPro" id="IPR006202">
    <property type="entry name" value="Neur_chan_lig-bd"/>
</dbReference>
<dbReference type="GO" id="GO:0042391">
    <property type="term" value="P:regulation of membrane potential"/>
    <property type="evidence" value="ECO:0000318"/>
    <property type="project" value="GO_Central"/>
</dbReference>
<dbReference type="GO" id="GO:0007268">
    <property type="term" value="P:chemical synaptic transmission"/>
    <property type="evidence" value="ECO:0000318"/>
    <property type="project" value="GO_Central"/>
</dbReference>
<name>A7S9T8_NEMVE</name>
<dbReference type="SUPFAM" id="SSF90112">
    <property type="entry name" value="Neurotransmitter-gated ion-channel transmembrane pore"/>
    <property type="match status" value="1"/>
</dbReference>
<keyword evidence="6" id="KW-0407">Ion channel</keyword>
<evidence type="ECO:0000256" key="3">
    <source>
        <dbReference type="ARBA" id="ARBA00022692"/>
    </source>
</evidence>
<dbReference type="Pfam" id="PF02932">
    <property type="entry name" value="Neur_chan_memb"/>
    <property type="match status" value="1"/>
</dbReference>
<dbReference type="Gene3D" id="1.20.58.390">
    <property type="entry name" value="Neurotransmitter-gated ion-channel transmembrane domain"/>
    <property type="match status" value="2"/>
</dbReference>
<feature type="transmembrane region" description="Helical" evidence="6">
    <location>
        <begin position="203"/>
        <end position="226"/>
    </location>
</feature>
<organism evidence="9 10">
    <name type="scientific">Nematostella vectensis</name>
    <name type="common">Starlet sea anemone</name>
    <dbReference type="NCBI Taxonomy" id="45351"/>
    <lineage>
        <taxon>Eukaryota</taxon>
        <taxon>Metazoa</taxon>
        <taxon>Cnidaria</taxon>
        <taxon>Anthozoa</taxon>
        <taxon>Hexacorallia</taxon>
        <taxon>Actiniaria</taxon>
        <taxon>Edwardsiidae</taxon>
        <taxon>Nematostella</taxon>
    </lineage>
</organism>
<feature type="transmembrane region" description="Helical" evidence="6">
    <location>
        <begin position="271"/>
        <end position="289"/>
    </location>
</feature>
<dbReference type="GO" id="GO:1904315">
    <property type="term" value="F:transmitter-gated monoatomic ion channel activity involved in regulation of postsynaptic membrane potential"/>
    <property type="evidence" value="ECO:0000318"/>
    <property type="project" value="GO_Central"/>
</dbReference>
<feature type="domain" description="Neurotransmitter-gated ion-channel ligand-binding" evidence="7">
    <location>
        <begin position="1"/>
        <end position="171"/>
    </location>
</feature>
<dbReference type="GO" id="GO:0043005">
    <property type="term" value="C:neuron projection"/>
    <property type="evidence" value="ECO:0000318"/>
    <property type="project" value="GO_Central"/>
</dbReference>
<dbReference type="PRINTS" id="PR00252">
    <property type="entry name" value="NRIONCHANNEL"/>
</dbReference>
<evidence type="ECO:0000313" key="9">
    <source>
        <dbReference type="EMBL" id="EDO39537.1"/>
    </source>
</evidence>
<dbReference type="STRING" id="45351.A7S9T8"/>
<dbReference type="InterPro" id="IPR036719">
    <property type="entry name" value="Neuro-gated_channel_TM_sf"/>
</dbReference>
<keyword evidence="5 6" id="KW-0472">Membrane</keyword>
<sequence>DERNQILTTNVWVRQTWTDAWLKWDPAKHGGITAINVDPSFLWKPDMVLYNNVNDEDRGEQYLFNTKVIIYSTGDIEWYSPNILKTHCKIDIQYFPFDTQTCKLTFGSWTYNGLKIDVTFFRGIAGADISTYSQNGEWELVSADAVRNVVKYSCCPEPYQDLTYKIKIKRRSMFYVNNLILPCILLALLTGLSFLFPPETGERISLVVTVLLGMTVFMIIFTEAIPATSEATPLIGKYFAAVLIEISLCLLATCVPLRLHHHHPGTEVPPWAKFIIFDIIGTLCCYKCGRKKQKTNVNFIELETEKHKKGNGEATNVRARNPRMQFSPSLDRAEDNSLAVMTRHYEKVHHEERCKAEWKDAIVILDRLFFWLFVLTFCISSFAILLAPTS</sequence>
<dbReference type="InterPro" id="IPR006201">
    <property type="entry name" value="Neur_channel"/>
</dbReference>
<feature type="non-terminal residue" evidence="9">
    <location>
        <position position="1"/>
    </location>
</feature>
<feature type="transmembrane region" description="Helical" evidence="6">
    <location>
        <begin position="174"/>
        <end position="197"/>
    </location>
</feature>
<dbReference type="InterPro" id="IPR036734">
    <property type="entry name" value="Neur_chan_lig-bd_sf"/>
</dbReference>
<dbReference type="InterPro" id="IPR038050">
    <property type="entry name" value="Neuro_actylchol_rec"/>
</dbReference>
<dbReference type="FunFam" id="1.20.58.390:FF:000043">
    <property type="entry name" value="AcetylCholine Receptor"/>
    <property type="match status" value="1"/>
</dbReference>
<accession>A7S9T8</accession>
<dbReference type="GO" id="GO:0045202">
    <property type="term" value="C:synapse"/>
    <property type="evidence" value="ECO:0000318"/>
    <property type="project" value="GO_Central"/>
</dbReference>
<dbReference type="CDD" id="cd19051">
    <property type="entry name" value="LGIC_TM_cation"/>
    <property type="match status" value="1"/>
</dbReference>
<dbReference type="GO" id="GO:0004888">
    <property type="term" value="F:transmembrane signaling receptor activity"/>
    <property type="evidence" value="ECO:0007669"/>
    <property type="project" value="InterPro"/>
</dbReference>
<evidence type="ECO:0000256" key="5">
    <source>
        <dbReference type="ARBA" id="ARBA00023136"/>
    </source>
</evidence>
<keyword evidence="6" id="KW-0406">Ion transport</keyword>
<evidence type="ECO:0000259" key="7">
    <source>
        <dbReference type="Pfam" id="PF02931"/>
    </source>
</evidence>
<keyword evidence="6" id="KW-0813">Transport</keyword>
<comment type="subcellular location">
    <subcellularLocation>
        <location evidence="1">Membrane</location>
        <topology evidence="1">Multi-pass membrane protein</topology>
    </subcellularLocation>
</comment>
<dbReference type="AlphaFoldDB" id="A7S9T8"/>
<dbReference type="InterPro" id="IPR006029">
    <property type="entry name" value="Neurotrans-gated_channel_TM"/>
</dbReference>
<comment type="similarity">
    <text evidence="2">Belongs to the ligand-gated ion channel (TC 1.A.9) family. Acetylcholine receptor (TC 1.A.9.1) subfamily.</text>
</comment>
<protein>
    <submittedName>
        <fullName evidence="9">Uncharacterized protein</fullName>
    </submittedName>
</protein>
<dbReference type="Proteomes" id="UP000001593">
    <property type="component" value="Unassembled WGS sequence"/>
</dbReference>
<dbReference type="OMA" id="HHEERCK"/>
<evidence type="ECO:0000259" key="8">
    <source>
        <dbReference type="Pfam" id="PF02932"/>
    </source>
</evidence>
<keyword evidence="3 6" id="KW-0812">Transmembrane</keyword>
<evidence type="ECO:0000256" key="2">
    <source>
        <dbReference type="ARBA" id="ARBA00009237"/>
    </source>
</evidence>
<gene>
    <name evidence="9" type="ORF">NEMVEDRAFT_v1g110265</name>
</gene>
<dbReference type="GO" id="GO:0005886">
    <property type="term" value="C:plasma membrane"/>
    <property type="evidence" value="ECO:0000318"/>
    <property type="project" value="GO_Central"/>
</dbReference>
<dbReference type="HOGENOM" id="CLU_018074_1_2_1"/>
<dbReference type="PROSITE" id="PS00236">
    <property type="entry name" value="NEUROTR_ION_CHANNEL"/>
    <property type="match status" value="1"/>
</dbReference>
<dbReference type="Pfam" id="PF02931">
    <property type="entry name" value="Neur_chan_LBD"/>
    <property type="match status" value="1"/>
</dbReference>
<evidence type="ECO:0000256" key="6">
    <source>
        <dbReference type="RuleBase" id="RU000687"/>
    </source>
</evidence>
<dbReference type="GO" id="GO:0098794">
    <property type="term" value="C:postsynapse"/>
    <property type="evidence" value="ECO:0007669"/>
    <property type="project" value="GOC"/>
</dbReference>
<evidence type="ECO:0000256" key="4">
    <source>
        <dbReference type="ARBA" id="ARBA00022989"/>
    </source>
</evidence>
<keyword evidence="4 6" id="KW-1133">Transmembrane helix</keyword>
<keyword evidence="10" id="KW-1185">Reference proteome</keyword>
<feature type="domain" description="Neurotransmitter-gated ion-channel transmembrane" evidence="8">
    <location>
        <begin position="179"/>
        <end position="384"/>
    </location>
</feature>
<dbReference type="PANTHER" id="PTHR18945">
    <property type="entry name" value="NEUROTRANSMITTER GATED ION CHANNEL"/>
    <property type="match status" value="1"/>
</dbReference>
<evidence type="ECO:0000313" key="10">
    <source>
        <dbReference type="Proteomes" id="UP000001593"/>
    </source>
</evidence>
<dbReference type="SUPFAM" id="SSF63712">
    <property type="entry name" value="Nicotinic receptor ligand binding domain-like"/>
    <property type="match status" value="1"/>
</dbReference>
<dbReference type="Gene3D" id="2.70.170.10">
    <property type="entry name" value="Neurotransmitter-gated ion-channel ligand-binding domain"/>
    <property type="match status" value="1"/>
</dbReference>
<dbReference type="GO" id="GO:0005231">
    <property type="term" value="F:excitatory extracellular ligand-gated monoatomic ion channel activity"/>
    <property type="evidence" value="ECO:0000318"/>
    <property type="project" value="GO_Central"/>
</dbReference>
<feature type="transmembrane region" description="Helical" evidence="6">
    <location>
        <begin position="238"/>
        <end position="259"/>
    </location>
</feature>
<dbReference type="FunFam" id="2.70.170.10:FF:000016">
    <property type="entry name" value="Nicotinic acetylcholine receptor subunit"/>
    <property type="match status" value="1"/>
</dbReference>
<dbReference type="eggNOG" id="KOG3645">
    <property type="taxonomic scope" value="Eukaryota"/>
</dbReference>
<reference evidence="9 10" key="1">
    <citation type="journal article" date="2007" name="Science">
        <title>Sea anemone genome reveals ancestral eumetazoan gene repertoire and genomic organization.</title>
        <authorList>
            <person name="Putnam N.H."/>
            <person name="Srivastava M."/>
            <person name="Hellsten U."/>
            <person name="Dirks B."/>
            <person name="Chapman J."/>
            <person name="Salamov A."/>
            <person name="Terry A."/>
            <person name="Shapiro H."/>
            <person name="Lindquist E."/>
            <person name="Kapitonov V.V."/>
            <person name="Jurka J."/>
            <person name="Genikhovich G."/>
            <person name="Grigoriev I.V."/>
            <person name="Lucas S.M."/>
            <person name="Steele R.E."/>
            <person name="Finnerty J.R."/>
            <person name="Technau U."/>
            <person name="Martindale M.Q."/>
            <person name="Rokhsar D.S."/>
        </authorList>
    </citation>
    <scope>NUCLEOTIDE SEQUENCE [LARGE SCALE GENOMIC DNA]</scope>
    <source>
        <strain evidence="10">CH2 X CH6</strain>
    </source>
</reference>
<dbReference type="InParanoid" id="A7S9T8"/>
<evidence type="ECO:0000256" key="1">
    <source>
        <dbReference type="ARBA" id="ARBA00004141"/>
    </source>
</evidence>
<dbReference type="GO" id="GO:0034220">
    <property type="term" value="P:monoatomic ion transmembrane transport"/>
    <property type="evidence" value="ECO:0000318"/>
    <property type="project" value="GO_Central"/>
</dbReference>